<dbReference type="AlphaFoldDB" id="A0A1K2H9X0"/>
<sequence>MTFKTVHINTLDMNPFTKIGKEWLLITAGTVDNCNTMTASWGGLGFLWNRNVATVYIRPQRYTKLFVDDNDMFTLSFFGRDFRKALTYIGQTSGRDEDKIATAGLTPYLLENTVGFEEAEMIFVMKKCYQTSIDPEKFLDATIAEHYPDKDYHDMYIAEIVNVYVKEQ</sequence>
<reference evidence="2 3" key="2">
    <citation type="submission" date="2016-11" db="EMBL/GenBank/DDBJ databases">
        <authorList>
            <person name="Jaros S."/>
            <person name="Januszkiewicz K."/>
            <person name="Wedrychowicz H."/>
        </authorList>
    </citation>
    <scope>NUCLEOTIDE SEQUENCE [LARGE SCALE GENOMIC DNA]</scope>
    <source>
        <strain evidence="2 3">DSM 22330</strain>
    </source>
</reference>
<dbReference type="EMBL" id="JXJT01000006">
    <property type="protein sequence ID" value="PCS04031.1"/>
    <property type="molecule type" value="Genomic_DNA"/>
</dbReference>
<name>A0A1K2H9X0_9LACT</name>
<dbReference type="InterPro" id="IPR052174">
    <property type="entry name" value="Flavoredoxin"/>
</dbReference>
<dbReference type="PANTHER" id="PTHR43567">
    <property type="entry name" value="FLAVOREDOXIN-RELATED-RELATED"/>
    <property type="match status" value="1"/>
</dbReference>
<reference evidence="1 4" key="1">
    <citation type="submission" date="2014-12" db="EMBL/GenBank/DDBJ databases">
        <title>Draft genome sequences of 10 type strains of Lactococcus.</title>
        <authorList>
            <person name="Sun Z."/>
            <person name="Zhong Z."/>
            <person name="Liu W."/>
            <person name="Zhang W."/>
            <person name="Zhang H."/>
        </authorList>
    </citation>
    <scope>NUCLEOTIDE SEQUENCE [LARGE SCALE GENOMIC DNA]</scope>
    <source>
        <strain evidence="1 4">DSM 22330</strain>
    </source>
</reference>
<dbReference type="SUPFAM" id="SSF50475">
    <property type="entry name" value="FMN-binding split barrel"/>
    <property type="match status" value="1"/>
</dbReference>
<dbReference type="Proteomes" id="UP000185655">
    <property type="component" value="Unassembled WGS sequence"/>
</dbReference>
<keyword evidence="4" id="KW-1185">Reference proteome</keyword>
<accession>A0A1K2H9X0</accession>
<evidence type="ECO:0000313" key="3">
    <source>
        <dbReference type="Proteomes" id="UP000185655"/>
    </source>
</evidence>
<dbReference type="RefSeq" id="WP_031365428.1">
    <property type="nucleotide sequence ID" value="NZ_FPKS01000003.1"/>
</dbReference>
<dbReference type="Proteomes" id="UP000218979">
    <property type="component" value="Unassembled WGS sequence"/>
</dbReference>
<evidence type="ECO:0000313" key="2">
    <source>
        <dbReference type="EMBL" id="SFZ73305.1"/>
    </source>
</evidence>
<dbReference type="OrthoDB" id="9791490at2"/>
<dbReference type="EMBL" id="FPKS01000003">
    <property type="protein sequence ID" value="SFZ73305.1"/>
    <property type="molecule type" value="Genomic_DNA"/>
</dbReference>
<gene>
    <name evidence="1" type="ORF">RR45_GL001850</name>
    <name evidence="2" type="ORF">SAMN02746068_00834</name>
</gene>
<evidence type="ECO:0000313" key="4">
    <source>
        <dbReference type="Proteomes" id="UP000218979"/>
    </source>
</evidence>
<evidence type="ECO:0000313" key="1">
    <source>
        <dbReference type="EMBL" id="PCS04031.1"/>
    </source>
</evidence>
<dbReference type="STRING" id="1122154.SAMN02746068_00834"/>
<proteinExistence type="predicted"/>
<dbReference type="InterPro" id="IPR012349">
    <property type="entry name" value="Split_barrel_FMN-bd"/>
</dbReference>
<protein>
    <submittedName>
        <fullName evidence="1 2">Flavin reductase</fullName>
    </submittedName>
</protein>
<organism evidence="2 3">
    <name type="scientific">Pseudolactococcus chungangensis CAU 28 = DSM 22330</name>
    <dbReference type="NCBI Taxonomy" id="1122154"/>
    <lineage>
        <taxon>Bacteria</taxon>
        <taxon>Bacillati</taxon>
        <taxon>Bacillota</taxon>
        <taxon>Bacilli</taxon>
        <taxon>Lactobacillales</taxon>
        <taxon>Streptococcaceae</taxon>
        <taxon>Pseudolactococcus</taxon>
    </lineage>
</organism>
<dbReference type="Gene3D" id="2.30.110.10">
    <property type="entry name" value="Electron Transport, Fmn-binding Protein, Chain A"/>
    <property type="match status" value="1"/>
</dbReference>
<dbReference type="PANTHER" id="PTHR43567:SF5">
    <property type="entry name" value="HYPOTHETICAL CYTOSOLIC PROTEIN"/>
    <property type="match status" value="1"/>
</dbReference>